<dbReference type="EMBL" id="NHYD01001078">
    <property type="protein sequence ID" value="PPQ92166.1"/>
    <property type="molecule type" value="Genomic_DNA"/>
</dbReference>
<accession>A0A409XNA4</accession>
<evidence type="ECO:0000313" key="2">
    <source>
        <dbReference type="EMBL" id="PPQ92166.1"/>
    </source>
</evidence>
<comment type="caution">
    <text evidence="2">The sequence shown here is derived from an EMBL/GenBank/DDBJ whole genome shotgun (WGS) entry which is preliminary data.</text>
</comment>
<dbReference type="Proteomes" id="UP000283269">
    <property type="component" value="Unassembled WGS sequence"/>
</dbReference>
<dbReference type="CDD" id="cd22811">
    <property type="entry name" value="agbl-like"/>
    <property type="match status" value="1"/>
</dbReference>
<proteinExistence type="predicted"/>
<sequence>MHFSLAYAALATVTSLYLSGVVAQTSSCWAPAANVDASYGTLAALRVDTAVFCNQYATGPAALSSAGRFIFGFQSAAFLGNFASNASCVSTFNTLVTDCYGTANPNRPVSLGGVRVDPGGAELIISFGNGVKL</sequence>
<gene>
    <name evidence="2" type="ORF">CVT25_008811</name>
</gene>
<keyword evidence="1" id="KW-0732">Signal</keyword>
<protein>
    <recommendedName>
        <fullName evidence="4">Cyanovirin-N domain-containing protein</fullName>
    </recommendedName>
</protein>
<keyword evidence="3" id="KW-1185">Reference proteome</keyword>
<evidence type="ECO:0000313" key="3">
    <source>
        <dbReference type="Proteomes" id="UP000283269"/>
    </source>
</evidence>
<evidence type="ECO:0008006" key="4">
    <source>
        <dbReference type="Google" id="ProtNLM"/>
    </source>
</evidence>
<organism evidence="2 3">
    <name type="scientific">Psilocybe cyanescens</name>
    <dbReference type="NCBI Taxonomy" id="93625"/>
    <lineage>
        <taxon>Eukaryota</taxon>
        <taxon>Fungi</taxon>
        <taxon>Dikarya</taxon>
        <taxon>Basidiomycota</taxon>
        <taxon>Agaricomycotina</taxon>
        <taxon>Agaricomycetes</taxon>
        <taxon>Agaricomycetidae</taxon>
        <taxon>Agaricales</taxon>
        <taxon>Agaricineae</taxon>
        <taxon>Strophariaceae</taxon>
        <taxon>Psilocybe</taxon>
    </lineage>
</organism>
<name>A0A409XNA4_PSICY</name>
<feature type="chain" id="PRO_5019191237" description="Cyanovirin-N domain-containing protein" evidence="1">
    <location>
        <begin position="24"/>
        <end position="133"/>
    </location>
</feature>
<feature type="signal peptide" evidence="1">
    <location>
        <begin position="1"/>
        <end position="23"/>
    </location>
</feature>
<evidence type="ECO:0000256" key="1">
    <source>
        <dbReference type="SAM" id="SignalP"/>
    </source>
</evidence>
<dbReference type="InParanoid" id="A0A409XNA4"/>
<reference evidence="2 3" key="1">
    <citation type="journal article" date="2018" name="Evol. Lett.">
        <title>Horizontal gene cluster transfer increased hallucinogenic mushroom diversity.</title>
        <authorList>
            <person name="Reynolds H.T."/>
            <person name="Vijayakumar V."/>
            <person name="Gluck-Thaler E."/>
            <person name="Korotkin H.B."/>
            <person name="Matheny P.B."/>
            <person name="Slot J.C."/>
        </authorList>
    </citation>
    <scope>NUCLEOTIDE SEQUENCE [LARGE SCALE GENOMIC DNA]</scope>
    <source>
        <strain evidence="2 3">2631</strain>
    </source>
</reference>
<dbReference type="AlphaFoldDB" id="A0A409XNA4"/>
<dbReference type="OrthoDB" id="3031510at2759"/>